<proteinExistence type="predicted"/>
<dbReference type="PRINTS" id="PR00455">
    <property type="entry name" value="HTHTETR"/>
</dbReference>
<dbReference type="SUPFAM" id="SSF46689">
    <property type="entry name" value="Homeodomain-like"/>
    <property type="match status" value="1"/>
</dbReference>
<dbReference type="Pfam" id="PF00440">
    <property type="entry name" value="TetR_N"/>
    <property type="match status" value="1"/>
</dbReference>
<feature type="domain" description="HTH tetR-type" evidence="6">
    <location>
        <begin position="36"/>
        <end position="95"/>
    </location>
</feature>
<evidence type="ECO:0000313" key="7">
    <source>
        <dbReference type="EMBL" id="KAB2341342.1"/>
    </source>
</evidence>
<dbReference type="Pfam" id="PF21597">
    <property type="entry name" value="TetR_C_43"/>
    <property type="match status" value="1"/>
</dbReference>
<dbReference type="InterPro" id="IPR050109">
    <property type="entry name" value="HTH-type_TetR-like_transc_reg"/>
</dbReference>
<dbReference type="InterPro" id="IPR049445">
    <property type="entry name" value="TetR_SbtR-like_C"/>
</dbReference>
<keyword evidence="1" id="KW-0805">Transcription regulation</keyword>
<accession>A0A6H9YNE9</accession>
<dbReference type="PANTHER" id="PTHR30055">
    <property type="entry name" value="HTH-TYPE TRANSCRIPTIONAL REGULATOR RUTR"/>
    <property type="match status" value="1"/>
</dbReference>
<keyword evidence="2 4" id="KW-0238">DNA-binding</keyword>
<evidence type="ECO:0000256" key="1">
    <source>
        <dbReference type="ARBA" id="ARBA00023015"/>
    </source>
</evidence>
<comment type="caution">
    <text evidence="7">The sequence shown here is derived from an EMBL/GenBank/DDBJ whole genome shotgun (WGS) entry which is preliminary data.</text>
</comment>
<dbReference type="InterPro" id="IPR009057">
    <property type="entry name" value="Homeodomain-like_sf"/>
</dbReference>
<evidence type="ECO:0000259" key="6">
    <source>
        <dbReference type="PROSITE" id="PS50977"/>
    </source>
</evidence>
<gene>
    <name evidence="7" type="ORF">F8566_42270</name>
</gene>
<reference evidence="7 8" key="1">
    <citation type="submission" date="2019-09" db="EMBL/GenBank/DDBJ databases">
        <title>Actinomadura physcomitrii sp. nov., a novel actinomycete isolated from moss [Physcomitrium sphaericum (Ludw) Fuernr].</title>
        <authorList>
            <person name="Zhuang X."/>
            <person name="Liu C."/>
        </authorList>
    </citation>
    <scope>NUCLEOTIDE SEQUENCE [LARGE SCALE GENOMIC DNA]</scope>
    <source>
        <strain evidence="7 8">HMC1</strain>
    </source>
</reference>
<dbReference type="InterPro" id="IPR036271">
    <property type="entry name" value="Tet_transcr_reg_TetR-rel_C_sf"/>
</dbReference>
<dbReference type="Proteomes" id="UP000468735">
    <property type="component" value="Unassembled WGS sequence"/>
</dbReference>
<dbReference type="EMBL" id="WBMT01000026">
    <property type="protein sequence ID" value="KAB2341342.1"/>
    <property type="molecule type" value="Genomic_DNA"/>
</dbReference>
<name>A0A6H9YNE9_9ACTN</name>
<evidence type="ECO:0000256" key="2">
    <source>
        <dbReference type="ARBA" id="ARBA00023125"/>
    </source>
</evidence>
<sequence length="209" mass="22743">MTDSQSSAVKVTADAPTSPGRPEGRAEGRPLRADARRNRQRVLDAARVAFLEHGTEAQMEDIARRAGVGVGTVYRHFPTKQVLVDELTDEWMAEGAVNAAEALTLPDAWEGLAMFVRRSAEIMVRNRGLREVFGDVGRLLDNGTGIENHELRTNVTELLDRAHKAGALRADIGYSQFQALMCGLAMATTRAVPGEHHIYADVILAGLKA</sequence>
<protein>
    <submittedName>
        <fullName evidence="7">TetR/AcrR family transcriptional regulator</fullName>
    </submittedName>
</protein>
<dbReference type="SUPFAM" id="SSF48498">
    <property type="entry name" value="Tetracyclin repressor-like, C-terminal domain"/>
    <property type="match status" value="1"/>
</dbReference>
<dbReference type="PROSITE" id="PS50977">
    <property type="entry name" value="HTH_TETR_2"/>
    <property type="match status" value="1"/>
</dbReference>
<evidence type="ECO:0000256" key="4">
    <source>
        <dbReference type="PROSITE-ProRule" id="PRU00335"/>
    </source>
</evidence>
<dbReference type="AlphaFoldDB" id="A0A6H9YNE9"/>
<organism evidence="7 8">
    <name type="scientific">Actinomadura rudentiformis</name>
    <dbReference type="NCBI Taxonomy" id="359158"/>
    <lineage>
        <taxon>Bacteria</taxon>
        <taxon>Bacillati</taxon>
        <taxon>Actinomycetota</taxon>
        <taxon>Actinomycetes</taxon>
        <taxon>Streptosporangiales</taxon>
        <taxon>Thermomonosporaceae</taxon>
        <taxon>Actinomadura</taxon>
    </lineage>
</organism>
<feature type="region of interest" description="Disordered" evidence="5">
    <location>
        <begin position="1"/>
        <end position="37"/>
    </location>
</feature>
<dbReference type="PANTHER" id="PTHR30055:SF234">
    <property type="entry name" value="HTH-TYPE TRANSCRIPTIONAL REGULATOR BETI"/>
    <property type="match status" value="1"/>
</dbReference>
<feature type="DNA-binding region" description="H-T-H motif" evidence="4">
    <location>
        <begin position="58"/>
        <end position="77"/>
    </location>
</feature>
<evidence type="ECO:0000313" key="8">
    <source>
        <dbReference type="Proteomes" id="UP000468735"/>
    </source>
</evidence>
<keyword evidence="3" id="KW-0804">Transcription</keyword>
<keyword evidence="8" id="KW-1185">Reference proteome</keyword>
<dbReference type="InterPro" id="IPR001647">
    <property type="entry name" value="HTH_TetR"/>
</dbReference>
<feature type="compositionally biased region" description="Basic and acidic residues" evidence="5">
    <location>
        <begin position="22"/>
        <end position="37"/>
    </location>
</feature>
<evidence type="ECO:0000256" key="5">
    <source>
        <dbReference type="SAM" id="MobiDB-lite"/>
    </source>
</evidence>
<dbReference type="RefSeq" id="WP_151568716.1">
    <property type="nucleotide sequence ID" value="NZ_WBMT01000026.1"/>
</dbReference>
<evidence type="ECO:0000256" key="3">
    <source>
        <dbReference type="ARBA" id="ARBA00023163"/>
    </source>
</evidence>
<dbReference type="Gene3D" id="1.10.357.10">
    <property type="entry name" value="Tetracycline Repressor, domain 2"/>
    <property type="match status" value="1"/>
</dbReference>
<dbReference type="GO" id="GO:0000976">
    <property type="term" value="F:transcription cis-regulatory region binding"/>
    <property type="evidence" value="ECO:0007669"/>
    <property type="project" value="TreeGrafter"/>
</dbReference>
<dbReference type="GO" id="GO:0003700">
    <property type="term" value="F:DNA-binding transcription factor activity"/>
    <property type="evidence" value="ECO:0007669"/>
    <property type="project" value="TreeGrafter"/>
</dbReference>
<dbReference type="OrthoDB" id="9795011at2"/>